<sequence>MENKPINNEAFGYVRLNVAEKVNLDDFIIIEKFVCELHNSFLPDGIYGDGDLRKFVHEKLKENSSNIPYNHVDNIVNALFDFLFDNDTLLPIILFVKLENWKDWEQVLQKSVRDFISSYDYAPNILSMSSYTKSQIELVSGMQSISSLSFIKTIEKETDICHLKFYLDDDLLDKNMILKYIPRNDDNDDEFASRELPIDIITIVTV</sequence>
<evidence type="ECO:0000313" key="2">
    <source>
        <dbReference type="Proteomes" id="UP000297861"/>
    </source>
</evidence>
<comment type="caution">
    <text evidence="1">The sequence shown here is derived from an EMBL/GenBank/DDBJ whole genome shotgun (WGS) entry which is preliminary data.</text>
</comment>
<reference evidence="1 2" key="1">
    <citation type="submission" date="2019-03" db="EMBL/GenBank/DDBJ databases">
        <title>San Antonio Military Medical Center submission to MRSN (WRAIR), pending publication.</title>
        <authorList>
            <person name="Blyth D.M."/>
            <person name="Mccarthy S.L."/>
            <person name="Schall S.E."/>
            <person name="Stam J.A."/>
            <person name="Ong A.C."/>
            <person name="Mcgann P.T."/>
        </authorList>
    </citation>
    <scope>NUCLEOTIDE SEQUENCE [LARGE SCALE GENOMIC DNA]</scope>
    <source>
        <strain evidence="1 2">MRSN571793</strain>
    </source>
</reference>
<protein>
    <submittedName>
        <fullName evidence="1">Uncharacterized protein</fullName>
    </submittedName>
</protein>
<organism evidence="1 2">
    <name type="scientific">Dysgonomonas capnocytophagoides</name>
    <dbReference type="NCBI Taxonomy" id="45254"/>
    <lineage>
        <taxon>Bacteria</taxon>
        <taxon>Pseudomonadati</taxon>
        <taxon>Bacteroidota</taxon>
        <taxon>Bacteroidia</taxon>
        <taxon>Bacteroidales</taxon>
        <taxon>Dysgonomonadaceae</taxon>
        <taxon>Dysgonomonas</taxon>
    </lineage>
</organism>
<dbReference type="Proteomes" id="UP000297861">
    <property type="component" value="Unassembled WGS sequence"/>
</dbReference>
<keyword evidence="2" id="KW-1185">Reference proteome</keyword>
<gene>
    <name evidence="1" type="ORF">E2605_06560</name>
</gene>
<dbReference type="AlphaFoldDB" id="A0A4Y8L3T9"/>
<evidence type="ECO:0000313" key="1">
    <source>
        <dbReference type="EMBL" id="TFD97325.1"/>
    </source>
</evidence>
<proteinExistence type="predicted"/>
<name>A0A4Y8L3T9_9BACT</name>
<dbReference type="RefSeq" id="WP_134435875.1">
    <property type="nucleotide sequence ID" value="NZ_SOML01000003.1"/>
</dbReference>
<dbReference type="EMBL" id="SOML01000003">
    <property type="protein sequence ID" value="TFD97325.1"/>
    <property type="molecule type" value="Genomic_DNA"/>
</dbReference>
<accession>A0A4Y8L3T9</accession>
<dbReference type="OrthoDB" id="956575at68336"/>